<evidence type="ECO:0000259" key="7">
    <source>
        <dbReference type="PROSITE" id="PS51387"/>
    </source>
</evidence>
<evidence type="ECO:0000256" key="4">
    <source>
        <dbReference type="ARBA" id="ARBA00022729"/>
    </source>
</evidence>
<sequence length="404" mass="45590">MPKTTLLTPAVVCSKKNGLQIRIRSGGHDYAGISYVSDVPFIILDMFNLRSITVDMNEQTAWVQTGATLGELYYSIWKKSKVHAFPAGVCPTVGVGGHVSGAGYGNMLRKYGLTTDNVVDARIVDKTISVFWVERTLEENATDIVYRWQQVAPTTDENLFMRMLIQPSTSKVNKGAKTIKATIIAEFLGKADDVVALLGKEFPELGLKKEDVKEMSWIDSVLWWNQNNGTPEFLLDRNPNSANYVRRKSDYVQTPIPKARLEWLWQRIIENGRPGMVFNPYGGKMNKIPITETAFAHRAGNLFKIQYSVTWEDGGIEAENNNTAEIRNLYRLMTPFVSKNPRSAYLNYRDLDIGVSHSGSYAEGKVYGVKYFNQNFDRLVKVKTAVDPQNFFRNEQSIPTLSSK</sequence>
<evidence type="ECO:0000256" key="3">
    <source>
        <dbReference type="ARBA" id="ARBA00022630"/>
    </source>
</evidence>
<feature type="domain" description="FAD-binding PCMH-type" evidence="7">
    <location>
        <begin position="1"/>
        <end position="193"/>
    </location>
</feature>
<proteinExistence type="inferred from homology"/>
<comment type="similarity">
    <text evidence="2">Belongs to the oxygen-dependent FAD-linked oxidoreductase family.</text>
</comment>
<evidence type="ECO:0000256" key="5">
    <source>
        <dbReference type="ARBA" id="ARBA00022827"/>
    </source>
</evidence>
<evidence type="ECO:0000256" key="2">
    <source>
        <dbReference type="ARBA" id="ARBA00005466"/>
    </source>
</evidence>
<dbReference type="PANTHER" id="PTHR32448">
    <property type="entry name" value="OS08G0158400 PROTEIN"/>
    <property type="match status" value="1"/>
</dbReference>
<dbReference type="InterPro" id="IPR012951">
    <property type="entry name" value="BBE"/>
</dbReference>
<dbReference type="InterPro" id="IPR016167">
    <property type="entry name" value="FAD-bd_PCMH_sub1"/>
</dbReference>
<dbReference type="GO" id="GO:0016491">
    <property type="term" value="F:oxidoreductase activity"/>
    <property type="evidence" value="ECO:0007669"/>
    <property type="project" value="InterPro"/>
</dbReference>
<keyword evidence="5" id="KW-0274">FAD</keyword>
<name>A0A2N9HHP5_FAGSY</name>
<evidence type="ECO:0000313" key="8">
    <source>
        <dbReference type="EMBL" id="SPD11425.1"/>
    </source>
</evidence>
<dbReference type="InterPro" id="IPR016169">
    <property type="entry name" value="FAD-bd_PCMH_sub2"/>
</dbReference>
<keyword evidence="3" id="KW-0285">Flavoprotein</keyword>
<dbReference type="Pfam" id="PF01565">
    <property type="entry name" value="FAD_binding_4"/>
    <property type="match status" value="1"/>
</dbReference>
<dbReference type="InterPro" id="IPR006094">
    <property type="entry name" value="Oxid_FAD_bind_N"/>
</dbReference>
<dbReference type="Gene3D" id="3.40.462.20">
    <property type="match status" value="1"/>
</dbReference>
<comment type="cofactor">
    <cofactor evidence="1">
        <name>FAD</name>
        <dbReference type="ChEBI" id="CHEBI:57692"/>
    </cofactor>
</comment>
<dbReference type="GO" id="GO:0071949">
    <property type="term" value="F:FAD binding"/>
    <property type="evidence" value="ECO:0007669"/>
    <property type="project" value="InterPro"/>
</dbReference>
<dbReference type="InterPro" id="IPR036318">
    <property type="entry name" value="FAD-bd_PCMH-like_sf"/>
</dbReference>
<accession>A0A2N9HHP5</accession>
<keyword evidence="4" id="KW-0732">Signal</keyword>
<reference evidence="8" key="1">
    <citation type="submission" date="2018-02" db="EMBL/GenBank/DDBJ databases">
        <authorList>
            <person name="Cohen D.B."/>
            <person name="Kent A.D."/>
        </authorList>
    </citation>
    <scope>NUCLEOTIDE SEQUENCE</scope>
</reference>
<dbReference type="Gene3D" id="3.30.465.10">
    <property type="match status" value="2"/>
</dbReference>
<keyword evidence="6" id="KW-0325">Glycoprotein</keyword>
<dbReference type="InterPro" id="IPR016166">
    <property type="entry name" value="FAD-bd_PCMH"/>
</dbReference>
<dbReference type="EMBL" id="OIVN01003462">
    <property type="protein sequence ID" value="SPD11425.1"/>
    <property type="molecule type" value="Genomic_DNA"/>
</dbReference>
<protein>
    <recommendedName>
        <fullName evidence="7">FAD-binding PCMH-type domain-containing protein</fullName>
    </recommendedName>
</protein>
<dbReference type="Gene3D" id="3.30.43.10">
    <property type="entry name" value="Uridine Diphospho-n-acetylenolpyruvylglucosamine Reductase, domain 2"/>
    <property type="match status" value="1"/>
</dbReference>
<dbReference type="PROSITE" id="PS51387">
    <property type="entry name" value="FAD_PCMH"/>
    <property type="match status" value="1"/>
</dbReference>
<evidence type="ECO:0000256" key="1">
    <source>
        <dbReference type="ARBA" id="ARBA00001974"/>
    </source>
</evidence>
<organism evidence="8">
    <name type="scientific">Fagus sylvatica</name>
    <name type="common">Beechnut</name>
    <dbReference type="NCBI Taxonomy" id="28930"/>
    <lineage>
        <taxon>Eukaryota</taxon>
        <taxon>Viridiplantae</taxon>
        <taxon>Streptophyta</taxon>
        <taxon>Embryophyta</taxon>
        <taxon>Tracheophyta</taxon>
        <taxon>Spermatophyta</taxon>
        <taxon>Magnoliopsida</taxon>
        <taxon>eudicotyledons</taxon>
        <taxon>Gunneridae</taxon>
        <taxon>Pentapetalae</taxon>
        <taxon>rosids</taxon>
        <taxon>fabids</taxon>
        <taxon>Fagales</taxon>
        <taxon>Fagaceae</taxon>
        <taxon>Fagus</taxon>
    </lineage>
</organism>
<dbReference type="SUPFAM" id="SSF56176">
    <property type="entry name" value="FAD-binding/transporter-associated domain-like"/>
    <property type="match status" value="1"/>
</dbReference>
<dbReference type="Pfam" id="PF08031">
    <property type="entry name" value="BBE"/>
    <property type="match status" value="1"/>
</dbReference>
<evidence type="ECO:0000256" key="6">
    <source>
        <dbReference type="ARBA" id="ARBA00023180"/>
    </source>
</evidence>
<gene>
    <name evidence="8" type="ORF">FSB_LOCUS39307</name>
</gene>
<dbReference type="AlphaFoldDB" id="A0A2N9HHP5"/>